<feature type="domain" description="Solute-binding protein family 5" evidence="4">
    <location>
        <begin position="81"/>
        <end position="440"/>
    </location>
</feature>
<evidence type="ECO:0000313" key="6">
    <source>
        <dbReference type="Proteomes" id="UP001320178"/>
    </source>
</evidence>
<evidence type="ECO:0000313" key="5">
    <source>
        <dbReference type="EMBL" id="MCE8050736.1"/>
    </source>
</evidence>
<dbReference type="InterPro" id="IPR000914">
    <property type="entry name" value="SBP_5_dom"/>
</dbReference>
<accession>A0AAW4YQ99</accession>
<dbReference type="PANTHER" id="PTHR30290:SF38">
    <property type="entry name" value="D,D-DIPEPTIDE-BINDING PERIPLASMIC PROTEIN DDPA-RELATED"/>
    <property type="match status" value="1"/>
</dbReference>
<keyword evidence="2 3" id="KW-0732">Signal</keyword>
<comment type="caution">
    <text evidence="5">The sequence shown here is derived from an EMBL/GenBank/DDBJ whole genome shotgun (WGS) entry which is preliminary data.</text>
</comment>
<dbReference type="CDD" id="cd08502">
    <property type="entry name" value="PBP2_NikA_DppA_OppA_like_16"/>
    <property type="match status" value="1"/>
</dbReference>
<dbReference type="GO" id="GO:0015833">
    <property type="term" value="P:peptide transport"/>
    <property type="evidence" value="ECO:0007669"/>
    <property type="project" value="TreeGrafter"/>
</dbReference>
<gene>
    <name evidence="5" type="ORF">HOP61_05470</name>
</gene>
<dbReference type="RefSeq" id="WP_234238843.1">
    <property type="nucleotide sequence ID" value="NZ_JABFTS010000002.1"/>
</dbReference>
<proteinExistence type="inferred from homology"/>
<reference evidence="5" key="1">
    <citation type="submission" date="2020-05" db="EMBL/GenBank/DDBJ databases">
        <authorList>
            <person name="Wang L."/>
            <person name="Shao Z."/>
        </authorList>
    </citation>
    <scope>NUCLEOTIDE SEQUENCE</scope>
    <source>
        <strain evidence="5">MCCC 1A05776</strain>
    </source>
</reference>
<dbReference type="SUPFAM" id="SSF53850">
    <property type="entry name" value="Periplasmic binding protein-like II"/>
    <property type="match status" value="1"/>
</dbReference>
<dbReference type="Gene3D" id="3.40.190.10">
    <property type="entry name" value="Periplasmic binding protein-like II"/>
    <property type="match status" value="1"/>
</dbReference>
<organism evidence="5 6">
    <name type="scientific">Billgrantia desiderata</name>
    <dbReference type="NCBI Taxonomy" id="52021"/>
    <lineage>
        <taxon>Bacteria</taxon>
        <taxon>Pseudomonadati</taxon>
        <taxon>Pseudomonadota</taxon>
        <taxon>Gammaproteobacteria</taxon>
        <taxon>Oceanospirillales</taxon>
        <taxon>Halomonadaceae</taxon>
        <taxon>Billgrantia</taxon>
    </lineage>
</organism>
<dbReference type="GO" id="GO:1904680">
    <property type="term" value="F:peptide transmembrane transporter activity"/>
    <property type="evidence" value="ECO:0007669"/>
    <property type="project" value="TreeGrafter"/>
</dbReference>
<sequence>MTIDNLKSRFVHKWPTAAAVALSAAALTLPMGVKAEENTITAVMHSSLRVLDPIITTAHITRNHGYMIYDVLLASDEEFNPQPQMADWEVSDDGLTYTFTLREGLLFHDGEPVTAEDAVASLERWGERDSGGQLIFDVTDRLEASDDRTISWTLTEPFPPLIDTLAKQSAVPPFIMPARIAATSSDSSISEHIGSGPFRFVAEEYEPGVSVTYAKFEEYVPRDEEPSWMAGGKVVHVDRVVWTSMPDAQTAVNALVSGEIDYIEQVQVDLLPILESSPDVIVENRDPLGYQTMGRLNFKHPPFDDKRIRQAALKAMNQEDVLAAMMGDPDYYDVCGAIFGCGTPLADDTGSESLLNGGDPEGARQLLEEAGYDGTPIVLMQPTDVSSLTAQPVVAAQALRNAGFTVDMQPMDWQTLVNRRASMAAPDEGGWNVFFTNWMVPEITSPLINVMLNGRGEDGWFGWPEDEELEALRAEFIAAETLEEQQEAARKLQAHTLEEVIYIPLGQYMMPQARRDNITDMIPAPVPVFWNIQKQ</sequence>
<protein>
    <submittedName>
        <fullName evidence="5">ABC transporter substrate-binding protein</fullName>
    </submittedName>
</protein>
<dbReference type="PIRSF" id="PIRSF002741">
    <property type="entry name" value="MppA"/>
    <property type="match status" value="1"/>
</dbReference>
<dbReference type="Gene3D" id="3.10.105.10">
    <property type="entry name" value="Dipeptide-binding Protein, Domain 3"/>
    <property type="match status" value="1"/>
</dbReference>
<comment type="similarity">
    <text evidence="1">Belongs to the bacterial solute-binding protein 5 family.</text>
</comment>
<dbReference type="Proteomes" id="UP001320178">
    <property type="component" value="Unassembled WGS sequence"/>
</dbReference>
<reference evidence="5" key="2">
    <citation type="journal article" date="2021" name="Front. Microbiol.">
        <title>Aerobic Denitrification and Heterotrophic Sulfur Oxidation in the Genus Halomonas Revealed by Six Novel Species Characterizations and Genome-Based Analysis.</title>
        <authorList>
            <person name="Wang L."/>
            <person name="Shao Z."/>
        </authorList>
    </citation>
    <scope>NUCLEOTIDE SEQUENCE</scope>
    <source>
        <strain evidence="5">MCCC 1A05776</strain>
    </source>
</reference>
<dbReference type="GO" id="GO:0030288">
    <property type="term" value="C:outer membrane-bounded periplasmic space"/>
    <property type="evidence" value="ECO:0007669"/>
    <property type="project" value="UniProtKB-ARBA"/>
</dbReference>
<evidence type="ECO:0000256" key="3">
    <source>
        <dbReference type="SAM" id="SignalP"/>
    </source>
</evidence>
<dbReference type="GO" id="GO:0043190">
    <property type="term" value="C:ATP-binding cassette (ABC) transporter complex"/>
    <property type="evidence" value="ECO:0007669"/>
    <property type="project" value="InterPro"/>
</dbReference>
<dbReference type="InterPro" id="IPR030678">
    <property type="entry name" value="Peptide/Ni-bd"/>
</dbReference>
<dbReference type="PANTHER" id="PTHR30290">
    <property type="entry name" value="PERIPLASMIC BINDING COMPONENT OF ABC TRANSPORTER"/>
    <property type="match status" value="1"/>
</dbReference>
<dbReference type="EMBL" id="JABFTS010000002">
    <property type="protein sequence ID" value="MCE8050736.1"/>
    <property type="molecule type" value="Genomic_DNA"/>
</dbReference>
<evidence type="ECO:0000256" key="1">
    <source>
        <dbReference type="ARBA" id="ARBA00005695"/>
    </source>
</evidence>
<dbReference type="InterPro" id="IPR039424">
    <property type="entry name" value="SBP_5"/>
</dbReference>
<feature type="signal peptide" evidence="3">
    <location>
        <begin position="1"/>
        <end position="35"/>
    </location>
</feature>
<evidence type="ECO:0000259" key="4">
    <source>
        <dbReference type="Pfam" id="PF00496"/>
    </source>
</evidence>
<feature type="chain" id="PRO_5043755945" evidence="3">
    <location>
        <begin position="36"/>
        <end position="535"/>
    </location>
</feature>
<name>A0AAW4YQ99_9GAMM</name>
<dbReference type="AlphaFoldDB" id="A0AAW4YQ99"/>
<dbReference type="Pfam" id="PF00496">
    <property type="entry name" value="SBP_bac_5"/>
    <property type="match status" value="1"/>
</dbReference>
<evidence type="ECO:0000256" key="2">
    <source>
        <dbReference type="ARBA" id="ARBA00022729"/>
    </source>
</evidence>